<dbReference type="KEGG" id="bvo:Pan97_28370"/>
<gene>
    <name evidence="1" type="ORF">Pan97_28370</name>
</gene>
<keyword evidence="2" id="KW-1185">Reference proteome</keyword>
<name>A0A518C991_9BACT</name>
<sequence>MPSKQVKDILDHVRAVHHQLNKACKQLSASEPDTRLQLLLDYVGRHEEAFNIALRRYEKEANAKAAIDTWLQFSADETINEALREMDLHPGMTAEEIVEQVLSFDAKLMALYRDLAESTSSAQVRELFSDLIQMAEGKQHQYARILQDWQ</sequence>
<proteinExistence type="predicted"/>
<dbReference type="Proteomes" id="UP000318626">
    <property type="component" value="Chromosome"/>
</dbReference>
<accession>A0A518C991</accession>
<dbReference type="EMBL" id="CP036289">
    <property type="protein sequence ID" value="QDU75795.1"/>
    <property type="molecule type" value="Genomic_DNA"/>
</dbReference>
<dbReference type="AlphaFoldDB" id="A0A518C991"/>
<protein>
    <recommendedName>
        <fullName evidence="3">DUF2383 domain-containing protein</fullName>
    </recommendedName>
</protein>
<organism evidence="1 2">
    <name type="scientific">Bremerella volcania</name>
    <dbReference type="NCBI Taxonomy" id="2527984"/>
    <lineage>
        <taxon>Bacteria</taxon>
        <taxon>Pseudomonadati</taxon>
        <taxon>Planctomycetota</taxon>
        <taxon>Planctomycetia</taxon>
        <taxon>Pirellulales</taxon>
        <taxon>Pirellulaceae</taxon>
        <taxon>Bremerella</taxon>
    </lineage>
</organism>
<evidence type="ECO:0008006" key="3">
    <source>
        <dbReference type="Google" id="ProtNLM"/>
    </source>
</evidence>
<evidence type="ECO:0000313" key="1">
    <source>
        <dbReference type="EMBL" id="QDU75795.1"/>
    </source>
</evidence>
<reference evidence="2" key="1">
    <citation type="submission" date="2019-02" db="EMBL/GenBank/DDBJ databases">
        <title>Deep-cultivation of Planctomycetes and their phenomic and genomic characterization uncovers novel biology.</title>
        <authorList>
            <person name="Wiegand S."/>
            <person name="Jogler M."/>
            <person name="Boedeker C."/>
            <person name="Pinto D."/>
            <person name="Vollmers J."/>
            <person name="Rivas-Marin E."/>
            <person name="Kohn T."/>
            <person name="Peeters S.H."/>
            <person name="Heuer A."/>
            <person name="Rast P."/>
            <person name="Oberbeckmann S."/>
            <person name="Bunk B."/>
            <person name="Jeske O."/>
            <person name="Meyerdierks A."/>
            <person name="Storesund J.E."/>
            <person name="Kallscheuer N."/>
            <person name="Luecker S."/>
            <person name="Lage O.M."/>
            <person name="Pohl T."/>
            <person name="Merkel B.J."/>
            <person name="Hornburger P."/>
            <person name="Mueller R.-W."/>
            <person name="Bruemmer F."/>
            <person name="Labrenz M."/>
            <person name="Spormann A.M."/>
            <person name="Op den Camp H."/>
            <person name="Overmann J."/>
            <person name="Amann R."/>
            <person name="Jetten M.S.M."/>
            <person name="Mascher T."/>
            <person name="Medema M.H."/>
            <person name="Devos D.P."/>
            <person name="Kaster A.-K."/>
            <person name="Ovreas L."/>
            <person name="Rohde M."/>
            <person name="Galperin M.Y."/>
            <person name="Jogler C."/>
        </authorList>
    </citation>
    <scope>NUCLEOTIDE SEQUENCE [LARGE SCALE GENOMIC DNA]</scope>
    <source>
        <strain evidence="2">Pan97</strain>
    </source>
</reference>
<evidence type="ECO:0000313" key="2">
    <source>
        <dbReference type="Proteomes" id="UP000318626"/>
    </source>
</evidence>